<accession>A0AAU9XQX7</accession>
<evidence type="ECO:0000313" key="3">
    <source>
        <dbReference type="Proteomes" id="UP001159428"/>
    </source>
</evidence>
<gene>
    <name evidence="2" type="ORF">PMEA_00028276</name>
</gene>
<name>A0AAU9XQX7_9CNID</name>
<evidence type="ECO:0000256" key="1">
    <source>
        <dbReference type="SAM" id="MobiDB-lite"/>
    </source>
</evidence>
<dbReference type="Proteomes" id="UP001159428">
    <property type="component" value="Unassembled WGS sequence"/>
</dbReference>
<sequence>MASISDDSPPDRKRKKPSRKGPNDIIKKMAVVLREGVVFKKKETNEVFMPTTITMSNDINPDPGLRQEISFTKSMTPEDIKEVLKNAFPILANTERFFCAKAVQKEKLDFCGEPRIWSGEVLNREIKGHSVLYIYCEV</sequence>
<evidence type="ECO:0000313" key="2">
    <source>
        <dbReference type="EMBL" id="CAH3155953.1"/>
    </source>
</evidence>
<organism evidence="2 3">
    <name type="scientific">Pocillopora meandrina</name>
    <dbReference type="NCBI Taxonomy" id="46732"/>
    <lineage>
        <taxon>Eukaryota</taxon>
        <taxon>Metazoa</taxon>
        <taxon>Cnidaria</taxon>
        <taxon>Anthozoa</taxon>
        <taxon>Hexacorallia</taxon>
        <taxon>Scleractinia</taxon>
        <taxon>Astrocoeniina</taxon>
        <taxon>Pocilloporidae</taxon>
        <taxon>Pocillopora</taxon>
    </lineage>
</organism>
<comment type="caution">
    <text evidence="2">The sequence shown here is derived from an EMBL/GenBank/DDBJ whole genome shotgun (WGS) entry which is preliminary data.</text>
</comment>
<feature type="region of interest" description="Disordered" evidence="1">
    <location>
        <begin position="1"/>
        <end position="24"/>
    </location>
</feature>
<keyword evidence="3" id="KW-1185">Reference proteome</keyword>
<dbReference type="AlphaFoldDB" id="A0AAU9XQX7"/>
<reference evidence="2 3" key="1">
    <citation type="submission" date="2022-05" db="EMBL/GenBank/DDBJ databases">
        <authorList>
            <consortium name="Genoscope - CEA"/>
            <person name="William W."/>
        </authorList>
    </citation>
    <scope>NUCLEOTIDE SEQUENCE [LARGE SCALE GENOMIC DNA]</scope>
</reference>
<protein>
    <submittedName>
        <fullName evidence="2">Uncharacterized protein</fullName>
    </submittedName>
</protein>
<proteinExistence type="predicted"/>
<dbReference type="EMBL" id="CALNXJ010000059">
    <property type="protein sequence ID" value="CAH3155953.1"/>
    <property type="molecule type" value="Genomic_DNA"/>
</dbReference>